<gene>
    <name evidence="1" type="ORF">CLOBOL_03566</name>
</gene>
<accession>A8RT68</accession>
<sequence length="51" mass="6242">MRNRKRIRVCADIILNIVHGTFSWKKLDRWFFNLYEKESIGRTPLNKINHL</sequence>
<dbReference type="Proteomes" id="UP000005396">
    <property type="component" value="Unassembled WGS sequence"/>
</dbReference>
<dbReference type="HOGENOM" id="CLU_3097305_0_0_9"/>
<reference evidence="1 2" key="1">
    <citation type="submission" date="2007-08" db="EMBL/GenBank/DDBJ databases">
        <authorList>
            <person name="Fulton L."/>
            <person name="Clifton S."/>
            <person name="Fulton B."/>
            <person name="Xu J."/>
            <person name="Minx P."/>
            <person name="Pepin K.H."/>
            <person name="Johnson M."/>
            <person name="Thiruvilangam P."/>
            <person name="Bhonagiri V."/>
            <person name="Nash W.E."/>
            <person name="Mardis E.R."/>
            <person name="Wilson R.K."/>
        </authorList>
    </citation>
    <scope>NUCLEOTIDE SEQUENCE [LARGE SCALE GENOMIC DNA]</scope>
    <source>
        <strain evidence="2">ATCC BAA-613 / DSM 15670 / CCUG 46953 / JCM 12243 / WAL 16351</strain>
    </source>
</reference>
<organism evidence="1 2">
    <name type="scientific">Enterocloster bolteae (strain ATCC BAA-613 / DSM 15670 / CCUG 46953 / JCM 12243 / WAL 16351)</name>
    <name type="common">Clostridium bolteae</name>
    <dbReference type="NCBI Taxonomy" id="411902"/>
    <lineage>
        <taxon>Bacteria</taxon>
        <taxon>Bacillati</taxon>
        <taxon>Bacillota</taxon>
        <taxon>Clostridia</taxon>
        <taxon>Lachnospirales</taxon>
        <taxon>Lachnospiraceae</taxon>
        <taxon>Enterocloster</taxon>
    </lineage>
</organism>
<dbReference type="EMBL" id="ABCC02000032">
    <property type="protein sequence ID" value="EDP16129.1"/>
    <property type="molecule type" value="Genomic_DNA"/>
</dbReference>
<evidence type="ECO:0000313" key="2">
    <source>
        <dbReference type="Proteomes" id="UP000005396"/>
    </source>
</evidence>
<dbReference type="PaxDb" id="411902-CLOBOL_03566"/>
<reference evidence="1 2" key="2">
    <citation type="submission" date="2007-09" db="EMBL/GenBank/DDBJ databases">
        <title>Draft genome sequence of Clostridium bolteae (ATCC BAA-613).</title>
        <authorList>
            <person name="Sudarsanam P."/>
            <person name="Ley R."/>
            <person name="Guruge J."/>
            <person name="Turnbaugh P.J."/>
            <person name="Mahowald M."/>
            <person name="Liep D."/>
            <person name="Gordon J."/>
        </authorList>
    </citation>
    <scope>NUCLEOTIDE SEQUENCE [LARGE SCALE GENOMIC DNA]</scope>
    <source>
        <strain evidence="2">ATCC BAA-613 / DSM 15670 / CCUG 46953 / JCM 12243 / WAL 16351</strain>
    </source>
</reference>
<proteinExistence type="predicted"/>
<name>A8RT68_ENTBW</name>
<protein>
    <submittedName>
        <fullName evidence="1">Uncharacterized protein</fullName>
    </submittedName>
</protein>
<evidence type="ECO:0000313" key="1">
    <source>
        <dbReference type="EMBL" id="EDP16129.1"/>
    </source>
</evidence>
<comment type="caution">
    <text evidence="1">The sequence shown here is derived from an EMBL/GenBank/DDBJ whole genome shotgun (WGS) entry which is preliminary data.</text>
</comment>
<dbReference type="AlphaFoldDB" id="A8RT68"/>